<accession>A0A0A2MCD7</accession>
<dbReference type="Pfam" id="PF23759">
    <property type="entry name" value="GBD_T9SS_assoc"/>
    <property type="match status" value="1"/>
</dbReference>
<dbReference type="AlphaFoldDB" id="A0A0A2MCD7"/>
<evidence type="ECO:0000259" key="1">
    <source>
        <dbReference type="PROSITE" id="PS50835"/>
    </source>
</evidence>
<dbReference type="Gene3D" id="2.60.40.4070">
    <property type="match status" value="1"/>
</dbReference>
<dbReference type="EMBL" id="JRLW01000036">
    <property type="protein sequence ID" value="KGO85955.1"/>
    <property type="molecule type" value="Genomic_DNA"/>
</dbReference>
<dbReference type="Pfam" id="PF00041">
    <property type="entry name" value="fn3"/>
    <property type="match status" value="2"/>
</dbReference>
<dbReference type="Pfam" id="PF13585">
    <property type="entry name" value="CHU_C"/>
    <property type="match status" value="1"/>
</dbReference>
<dbReference type="PROSITE" id="PS50835">
    <property type="entry name" value="IG_LIKE"/>
    <property type="match status" value="2"/>
</dbReference>
<evidence type="ECO:0000313" key="3">
    <source>
        <dbReference type="EMBL" id="KGO85955.1"/>
    </source>
</evidence>
<dbReference type="NCBIfam" id="TIGR04131">
    <property type="entry name" value="Bac_Flav_CTERM"/>
    <property type="match status" value="1"/>
</dbReference>
<dbReference type="SUPFAM" id="SSF48726">
    <property type="entry name" value="Immunoglobulin"/>
    <property type="match status" value="1"/>
</dbReference>
<proteinExistence type="predicted"/>
<dbReference type="InterPro" id="IPR056600">
    <property type="entry name" value="GBD_T9SS_assoc"/>
</dbReference>
<dbReference type="Gene3D" id="2.60.40.10">
    <property type="entry name" value="Immunoglobulins"/>
    <property type="match status" value="3"/>
</dbReference>
<feature type="domain" description="Fibronectin type-III" evidence="2">
    <location>
        <begin position="85"/>
        <end position="176"/>
    </location>
</feature>
<organism evidence="3 4">
    <name type="scientific">Flavobacterium suncheonense GH29-5 = DSM 17707</name>
    <dbReference type="NCBI Taxonomy" id="1121899"/>
    <lineage>
        <taxon>Bacteria</taxon>
        <taxon>Pseudomonadati</taxon>
        <taxon>Bacteroidota</taxon>
        <taxon>Flavobacteriia</taxon>
        <taxon>Flavobacteriales</taxon>
        <taxon>Flavobacteriaceae</taxon>
        <taxon>Flavobacterium</taxon>
    </lineage>
</organism>
<dbReference type="InterPro" id="IPR003961">
    <property type="entry name" value="FN3_dom"/>
</dbReference>
<evidence type="ECO:0008006" key="5">
    <source>
        <dbReference type="Google" id="ProtNLM"/>
    </source>
</evidence>
<comment type="caution">
    <text evidence="3">The sequence shown here is derived from an EMBL/GenBank/DDBJ whole genome shotgun (WGS) entry which is preliminary data.</text>
</comment>
<reference evidence="3 4" key="1">
    <citation type="submission" date="2013-09" db="EMBL/GenBank/DDBJ databases">
        <authorList>
            <person name="Zeng Z."/>
            <person name="Chen C."/>
        </authorList>
    </citation>
    <scope>NUCLEOTIDE SEQUENCE [LARGE SCALE GENOMIC DNA]</scope>
    <source>
        <strain evidence="3 4">GH29-5</strain>
    </source>
</reference>
<dbReference type="RefSeq" id="WP_035745067.1">
    <property type="nucleotide sequence ID" value="NZ_JRLW01000036.1"/>
</dbReference>
<dbReference type="InterPro" id="IPR026341">
    <property type="entry name" value="T9SS_type_B"/>
</dbReference>
<dbReference type="InterPro" id="IPR036179">
    <property type="entry name" value="Ig-like_dom_sf"/>
</dbReference>
<dbReference type="SUPFAM" id="SSF49265">
    <property type="entry name" value="Fibronectin type III"/>
    <property type="match status" value="2"/>
</dbReference>
<keyword evidence="4" id="KW-1185">Reference proteome</keyword>
<dbReference type="PROSITE" id="PS50853">
    <property type="entry name" value="FN3"/>
    <property type="match status" value="2"/>
</dbReference>
<dbReference type="Proteomes" id="UP000030121">
    <property type="component" value="Unassembled WGS sequence"/>
</dbReference>
<dbReference type="SMART" id="SM00060">
    <property type="entry name" value="FN3"/>
    <property type="match status" value="2"/>
</dbReference>
<dbReference type="InterPro" id="IPR007110">
    <property type="entry name" value="Ig-like_dom"/>
</dbReference>
<dbReference type="eggNOG" id="COG3291">
    <property type="taxonomic scope" value="Bacteria"/>
</dbReference>
<protein>
    <recommendedName>
        <fullName evidence="5">T9SS type B sorting domain-containing protein</fullName>
    </recommendedName>
</protein>
<dbReference type="CDD" id="cd00063">
    <property type="entry name" value="FN3"/>
    <property type="match status" value="2"/>
</dbReference>
<dbReference type="InterPro" id="IPR013783">
    <property type="entry name" value="Ig-like_fold"/>
</dbReference>
<dbReference type="STRING" id="1121899.GCA_000430025_02680"/>
<feature type="domain" description="Ig-like" evidence="1">
    <location>
        <begin position="1111"/>
        <end position="1176"/>
    </location>
</feature>
<dbReference type="InterPro" id="IPR036116">
    <property type="entry name" value="FN3_sf"/>
</dbReference>
<sequence length="1267" mass="133771">TEPNDFRVVLSTTGPATANFTETLVPLASYNNITYIQKIVNLVDATNTPYTGNVHIAWHVPPGGLDGWRLYIDNVIIEDMPACPEPMVPTFVSSTDTTATLSWTPGFAETAWEIVVQAPGSGAPTGASTIIPAGTNPFTVTDLTAGTQYEFYVRAYCSATNQSQWVGPVVFSTKVCNPINQCNYTFSLTDTFGDGWNGNTMSVRQNGIVVATLGPTFTTGTGPVNITVPLCHGIPFELFWNAGGSFATEVGISIIDPFTEVLYTKPPGTGTQNSLLYTGMGNCIPPTCPKPTNLTMIASTTNSITVGWTENGSAAEWEVFMLPVGSPAPGATDVGLTVSVNPYTFTDLPSGTAYVFYVRALCGPGDISTISGPINIYTKPENDECATAIVVPVNQTNLCTLVTPGTVTGATASLPASTCVGNSDDDVWFEFTATATTHSIKLLNIIGTTTNMVHALYQGSDCNTLTQIYCSDPDNSIANNLVIGQVYKIRVYTSLAGAQSVTFNLCVATILPPIATNITQYTVPQLVQDVLIGSPCASVSNITWSTGSNFGSTNGIGYFQQNGSAFPFADGIVLSTGNAMSSPGPNDSTLGDGNAAWPGDTQLFNYIQGLGIDTGLTQYRNASVLEFDFVPIADQMSFDFLFASEEYGTFQCSFSDAFAFFLTDVATGVTTNLAVVPGTTTPISVVTIRDNQYNTGCSSENPTYFGVYNGGVNSDSAAIDFNGQTTVMTAQSQVTPNNLYHIKLVIADRNDNIYDSAVFIKGGSFSIGDLDLGDDLLISQGTALCDQESYTLNTGLSPAGYTIEWFQDGVLIPGENGPSLVVTESGTYSVSAQMINGSCAQNGSVVIEVYNQIVPGTPNTLEACSTNSFAPFDLTANNSLLLGSLSPTDYTITHYVTQEDADNEVNPIDTTGLFTNTVPGQQTIYAAIKDNVTGCRKVTSFDIKVNLIPDFTLTPDSTICESNSIVLSVTPVNFNLSDVTFVWTLDGNPLAETTASITATLQGTYAVTVTSASGCSNTASTTLTVVPYPVVPVLSDVTSCDVYVLEPLSNGNYYTGANATGAMLNAGDEITTSQTIYIFAENGTAPNTCTDESSFNVTIVATPEFGVQGGCQAGSYVLDVIATGDYDFDDAAFTWTNSTGAVIGTGLSVSVSQPGTYTCTAVANGSGSCALSVSFTADSTSCNIQNGISPNGDGKNDAFDLTSLNVKKLTIVNRYGREVYQHGTGYTNQWHGQSSNGNELPDGTYFYVIEAGDGMTRTGWIYINKEL</sequence>
<name>A0A0A2MCD7_9FLAO</name>
<dbReference type="OrthoDB" id="608579at2"/>
<evidence type="ECO:0000313" key="4">
    <source>
        <dbReference type="Proteomes" id="UP000030121"/>
    </source>
</evidence>
<dbReference type="InterPro" id="IPR049804">
    <property type="entry name" value="Choice_anch_L"/>
</dbReference>
<evidence type="ECO:0000259" key="2">
    <source>
        <dbReference type="PROSITE" id="PS50853"/>
    </source>
</evidence>
<feature type="domain" description="Ig-like" evidence="1">
    <location>
        <begin position="949"/>
        <end position="1024"/>
    </location>
</feature>
<feature type="domain" description="Fibronectin type-III" evidence="2">
    <location>
        <begin position="290"/>
        <end position="381"/>
    </location>
</feature>
<gene>
    <name evidence="3" type="ORF">Q764_13845</name>
</gene>
<dbReference type="NCBIfam" id="NF038133">
    <property type="entry name" value="choice_anch_L"/>
    <property type="match status" value="1"/>
</dbReference>
<feature type="non-terminal residue" evidence="3">
    <location>
        <position position="1"/>
    </location>
</feature>